<dbReference type="PANTHER" id="PTHR46278">
    <property type="entry name" value="DEHYDROGENASE, PUTATIVE-RELATED"/>
    <property type="match status" value="1"/>
</dbReference>
<comment type="pathway">
    <text evidence="2 15">Amino-acid biosynthesis; L-lysine biosynthesis via DAP pathway; (S)-tetrahydrodipicolinate from L-aspartate: step 2/4.</text>
</comment>
<dbReference type="Gene3D" id="3.30.360.10">
    <property type="entry name" value="Dihydrodipicolinate Reductase, domain 2"/>
    <property type="match status" value="1"/>
</dbReference>
<evidence type="ECO:0000313" key="18">
    <source>
        <dbReference type="EMBL" id="AWM78451.1"/>
    </source>
</evidence>
<comment type="caution">
    <text evidence="15">Lacks conserved residue(s) required for the propagation of feature annotation.</text>
</comment>
<comment type="catalytic activity">
    <reaction evidence="14 15">
        <text>L-aspartate 4-semialdehyde + phosphate + NADP(+) = 4-phospho-L-aspartate + NADPH + H(+)</text>
        <dbReference type="Rhea" id="RHEA:24284"/>
        <dbReference type="ChEBI" id="CHEBI:15378"/>
        <dbReference type="ChEBI" id="CHEBI:43474"/>
        <dbReference type="ChEBI" id="CHEBI:57535"/>
        <dbReference type="ChEBI" id="CHEBI:57783"/>
        <dbReference type="ChEBI" id="CHEBI:58349"/>
        <dbReference type="ChEBI" id="CHEBI:537519"/>
        <dbReference type="EC" id="1.2.1.11"/>
    </reaction>
</comment>
<dbReference type="GO" id="GO:0009097">
    <property type="term" value="P:isoleucine biosynthetic process"/>
    <property type="evidence" value="ECO:0007669"/>
    <property type="project" value="UniProtKB-UniRule"/>
</dbReference>
<dbReference type="SUPFAM" id="SSF55347">
    <property type="entry name" value="Glyceraldehyde-3-phosphate dehydrogenase-like, C-terminal domain"/>
    <property type="match status" value="1"/>
</dbReference>
<organism evidence="18 19">
    <name type="scientific">Phenylobacterium parvum</name>
    <dbReference type="NCBI Taxonomy" id="2201350"/>
    <lineage>
        <taxon>Bacteria</taxon>
        <taxon>Pseudomonadati</taxon>
        <taxon>Pseudomonadota</taxon>
        <taxon>Alphaproteobacteria</taxon>
        <taxon>Caulobacterales</taxon>
        <taxon>Caulobacteraceae</taxon>
        <taxon>Phenylobacterium</taxon>
    </lineage>
</organism>
<reference evidence="19" key="1">
    <citation type="submission" date="2018-05" db="EMBL/GenBank/DDBJ databases">
        <title>Genome sequencing of Phenylobacterium sp. HYN0004.</title>
        <authorList>
            <person name="Yi H."/>
            <person name="Baek C."/>
        </authorList>
    </citation>
    <scope>NUCLEOTIDE SEQUENCE [LARGE SCALE GENOMIC DNA]</scope>
    <source>
        <strain evidence="19">HYN0004</strain>
    </source>
</reference>
<dbReference type="GO" id="GO:0009089">
    <property type="term" value="P:lysine biosynthetic process via diaminopimelate"/>
    <property type="evidence" value="ECO:0007669"/>
    <property type="project" value="UniProtKB-UniRule"/>
</dbReference>
<dbReference type="GO" id="GO:0004073">
    <property type="term" value="F:aspartate-semialdehyde dehydrogenase activity"/>
    <property type="evidence" value="ECO:0007669"/>
    <property type="project" value="UniProtKB-UniRule"/>
</dbReference>
<dbReference type="GO" id="GO:0019877">
    <property type="term" value="P:diaminopimelate biosynthetic process"/>
    <property type="evidence" value="ECO:0007669"/>
    <property type="project" value="UniProtKB-UniRule"/>
</dbReference>
<dbReference type="GO" id="GO:0051287">
    <property type="term" value="F:NAD binding"/>
    <property type="evidence" value="ECO:0007669"/>
    <property type="project" value="InterPro"/>
</dbReference>
<evidence type="ECO:0000256" key="11">
    <source>
        <dbReference type="ARBA" id="ARBA00023002"/>
    </source>
</evidence>
<keyword evidence="9 15" id="KW-0521">NADP</keyword>
<dbReference type="InterPro" id="IPR012080">
    <property type="entry name" value="Asp_semialdehyde_DH"/>
</dbReference>
<dbReference type="InterPro" id="IPR036291">
    <property type="entry name" value="NAD(P)-bd_dom_sf"/>
</dbReference>
<gene>
    <name evidence="15" type="primary">asd</name>
    <name evidence="18" type="ORF">HYN04_12240</name>
</gene>
<evidence type="ECO:0000256" key="5">
    <source>
        <dbReference type="ARBA" id="ARBA00011738"/>
    </source>
</evidence>
<dbReference type="SMART" id="SM00859">
    <property type="entry name" value="Semialdhyde_dh"/>
    <property type="match status" value="1"/>
</dbReference>
<feature type="binding site" evidence="15">
    <location>
        <begin position="11"/>
        <end position="14"/>
    </location>
    <ligand>
        <name>NADP(+)</name>
        <dbReference type="ChEBI" id="CHEBI:58349"/>
    </ligand>
</feature>
<dbReference type="HAMAP" id="MF_02121">
    <property type="entry name" value="ASADH"/>
    <property type="match status" value="1"/>
</dbReference>
<comment type="pathway">
    <text evidence="1 15">Amino-acid biosynthesis; L-methionine biosynthesis via de novo pathway; L-homoserine from L-aspartate: step 2/3.</text>
</comment>
<dbReference type="GO" id="GO:0009088">
    <property type="term" value="P:threonine biosynthetic process"/>
    <property type="evidence" value="ECO:0007669"/>
    <property type="project" value="UniProtKB-UniRule"/>
</dbReference>
<dbReference type="InterPro" id="IPR000534">
    <property type="entry name" value="Semialdehyde_DH_NAD-bd"/>
</dbReference>
<dbReference type="KEGG" id="phb:HYN04_12240"/>
<dbReference type="Pfam" id="PF01118">
    <property type="entry name" value="Semialdhyde_dh"/>
    <property type="match status" value="1"/>
</dbReference>
<dbReference type="PIRSF" id="PIRSF000148">
    <property type="entry name" value="ASA_dh"/>
    <property type="match status" value="1"/>
</dbReference>
<feature type="binding site" evidence="15">
    <location>
        <begin position="160"/>
        <end position="161"/>
    </location>
    <ligand>
        <name>NADP(+)</name>
        <dbReference type="ChEBI" id="CHEBI:58349"/>
    </ligand>
</feature>
<evidence type="ECO:0000256" key="12">
    <source>
        <dbReference type="ARBA" id="ARBA00023154"/>
    </source>
</evidence>
<dbReference type="UniPathway" id="UPA00034">
    <property type="reaction ID" value="UER00016"/>
</dbReference>
<keyword evidence="19" id="KW-1185">Reference proteome</keyword>
<evidence type="ECO:0000313" key="19">
    <source>
        <dbReference type="Proteomes" id="UP000247763"/>
    </source>
</evidence>
<dbReference type="UniPathway" id="UPA00050">
    <property type="reaction ID" value="UER00463"/>
</dbReference>
<dbReference type="RefSeq" id="WP_110451017.1">
    <property type="nucleotide sequence ID" value="NZ_CP029479.1"/>
</dbReference>
<dbReference type="PANTHER" id="PTHR46278:SF2">
    <property type="entry name" value="ASPARTATE-SEMIALDEHYDE DEHYDROGENASE"/>
    <property type="match status" value="1"/>
</dbReference>
<feature type="binding site" evidence="15">
    <location>
        <position position="315"/>
    </location>
    <ligand>
        <name>NADP(+)</name>
        <dbReference type="ChEBI" id="CHEBI:58349"/>
    </ligand>
</feature>
<feature type="binding site" evidence="15">
    <location>
        <position position="99"/>
    </location>
    <ligand>
        <name>phosphate</name>
        <dbReference type="ChEBI" id="CHEBI:43474"/>
    </ligand>
</feature>
<dbReference type="Proteomes" id="UP000247763">
    <property type="component" value="Chromosome"/>
</dbReference>
<dbReference type="NCBIfam" id="TIGR01296">
    <property type="entry name" value="asd_B"/>
    <property type="match status" value="1"/>
</dbReference>
<evidence type="ECO:0000256" key="14">
    <source>
        <dbReference type="ARBA" id="ARBA00047891"/>
    </source>
</evidence>
<dbReference type="OrthoDB" id="9805684at2"/>
<evidence type="ECO:0000256" key="2">
    <source>
        <dbReference type="ARBA" id="ARBA00005076"/>
    </source>
</evidence>
<keyword evidence="10 15" id="KW-0220">Diaminopimelate biosynthesis</keyword>
<keyword evidence="12 15" id="KW-0457">Lysine biosynthesis</keyword>
<dbReference type="Gene3D" id="3.40.50.720">
    <property type="entry name" value="NAD(P)-binding Rossmann-like Domain"/>
    <property type="match status" value="1"/>
</dbReference>
<evidence type="ECO:0000256" key="10">
    <source>
        <dbReference type="ARBA" id="ARBA00022915"/>
    </source>
</evidence>
<dbReference type="GO" id="GO:0050661">
    <property type="term" value="F:NADP binding"/>
    <property type="evidence" value="ECO:0007669"/>
    <property type="project" value="UniProtKB-UniRule"/>
</dbReference>
<sequence length="340" mass="37683">MGYRVAVVGATGNVGREMLNILEEVEFPVDEIHAIASRKSIGVEVSFGDRILKCKDVEQFDFSTVDLVLMSVSGTFSKEWAPKIGAAGPIVIDNSSAWRMDPDVPLVVPEVNPDDVEWADRRNIIANPNCSTAQLVVALKPLHDRARIKRVVVSTYQSVSGAGKEGMDELWDQTKGIFVLGPSEPKKFPKQIAFNVIPFIGAFNDDGYTDEEAKMWNETHKMIDPEIALTVTCVRVPVMVGHSESVNIEFHEPLDEDEARDLLRNSPGLIVIDQRNDKGYITPKEAQGEFPVFVSRIRRDPTVEHGLNLWVVADNLRKGAALNAVQIAQLLDERGLIGDR</sequence>
<evidence type="ECO:0000256" key="7">
    <source>
        <dbReference type="ARBA" id="ARBA00022605"/>
    </source>
</evidence>
<evidence type="ECO:0000256" key="16">
    <source>
        <dbReference type="PIRSR" id="PIRSR000148-1"/>
    </source>
</evidence>
<name>A0A2Z3HYN0_9CAUL</name>
<feature type="active site" description="Proton acceptor" evidence="15 16">
    <location>
        <position position="242"/>
    </location>
</feature>
<evidence type="ECO:0000256" key="1">
    <source>
        <dbReference type="ARBA" id="ARBA00005021"/>
    </source>
</evidence>
<dbReference type="AlphaFoldDB" id="A0A2Z3HYN0"/>
<dbReference type="EC" id="1.2.1.11" evidence="6 15"/>
<comment type="pathway">
    <text evidence="3 15">Amino-acid biosynthesis; L-threonine biosynthesis; L-threonine from L-aspartate: step 2/5.</text>
</comment>
<protein>
    <recommendedName>
        <fullName evidence="6 15">Aspartate-semialdehyde dehydrogenase</fullName>
        <shortName evidence="15">ASA dehydrogenase</shortName>
        <shortName evidence="15">ASADH</shortName>
        <ecNumber evidence="6 15">1.2.1.11</ecNumber>
    </recommendedName>
    <alternativeName>
        <fullName evidence="15">Aspartate-beta-semialdehyde dehydrogenase</fullName>
    </alternativeName>
</protein>
<evidence type="ECO:0000256" key="6">
    <source>
        <dbReference type="ARBA" id="ARBA00013120"/>
    </source>
</evidence>
<dbReference type="GO" id="GO:0071266">
    <property type="term" value="P:'de novo' L-methionine biosynthetic process"/>
    <property type="evidence" value="ECO:0007669"/>
    <property type="project" value="UniProtKB-UniRule"/>
</dbReference>
<dbReference type="Pfam" id="PF02774">
    <property type="entry name" value="Semialdhyde_dhC"/>
    <property type="match status" value="1"/>
</dbReference>
<evidence type="ECO:0000256" key="3">
    <source>
        <dbReference type="ARBA" id="ARBA00005097"/>
    </source>
</evidence>
<dbReference type="SUPFAM" id="SSF51735">
    <property type="entry name" value="NAD(P)-binding Rossmann-fold domains"/>
    <property type="match status" value="1"/>
</dbReference>
<evidence type="ECO:0000256" key="4">
    <source>
        <dbReference type="ARBA" id="ARBA00010584"/>
    </source>
</evidence>
<keyword evidence="13 15" id="KW-0486">Methionine biosynthesis</keyword>
<comment type="function">
    <text evidence="15">Catalyzes the NADPH-dependent formation of L-aspartate-semialdehyde (L-ASA) by the reductive dephosphorylation of L-aspartyl-4-phosphate.</text>
</comment>
<dbReference type="InterPro" id="IPR012280">
    <property type="entry name" value="Semialdhyde_DH_dimer_dom"/>
</dbReference>
<feature type="active site" description="Acyl-thioester intermediate" evidence="15 16">
    <location>
        <position position="130"/>
    </location>
</feature>
<evidence type="ECO:0000256" key="8">
    <source>
        <dbReference type="ARBA" id="ARBA00022697"/>
    </source>
</evidence>
<dbReference type="NCBIfam" id="NF011456">
    <property type="entry name" value="PRK14874.1"/>
    <property type="match status" value="1"/>
</dbReference>
<keyword evidence="8 15" id="KW-0791">Threonine biosynthesis</keyword>
<feature type="binding site" evidence="15">
    <location>
        <position position="235"/>
    </location>
    <ligand>
        <name>substrate</name>
    </ligand>
</feature>
<feature type="binding site" evidence="15">
    <location>
        <position position="157"/>
    </location>
    <ligand>
        <name>substrate</name>
    </ligand>
</feature>
<evidence type="ECO:0000256" key="13">
    <source>
        <dbReference type="ARBA" id="ARBA00023167"/>
    </source>
</evidence>
<dbReference type="CDD" id="cd02316">
    <property type="entry name" value="VcASADH2_like_N"/>
    <property type="match status" value="1"/>
</dbReference>
<accession>A0A2Z3HYN0</accession>
<dbReference type="InterPro" id="IPR005986">
    <property type="entry name" value="Asp_semialdehyde_DH_beta"/>
</dbReference>
<feature type="binding site" evidence="15">
    <location>
        <begin position="39"/>
        <end position="40"/>
    </location>
    <ligand>
        <name>NADP(+)</name>
        <dbReference type="ChEBI" id="CHEBI:58349"/>
    </ligand>
</feature>
<keyword evidence="7 15" id="KW-0028">Amino-acid biosynthesis</keyword>
<evidence type="ECO:0000256" key="9">
    <source>
        <dbReference type="ARBA" id="ARBA00022857"/>
    </source>
</evidence>
<feature type="domain" description="Semialdehyde dehydrogenase NAD-binding" evidence="17">
    <location>
        <begin position="4"/>
        <end position="119"/>
    </location>
</feature>
<dbReference type="CDD" id="cd18131">
    <property type="entry name" value="ASADH_C_bac_euk_like"/>
    <property type="match status" value="1"/>
</dbReference>
<proteinExistence type="inferred from homology"/>
<dbReference type="UniPathway" id="UPA00051">
    <property type="reaction ID" value="UER00464"/>
</dbReference>
<dbReference type="EMBL" id="CP029479">
    <property type="protein sequence ID" value="AWM78451.1"/>
    <property type="molecule type" value="Genomic_DNA"/>
</dbReference>
<evidence type="ECO:0000256" key="15">
    <source>
        <dbReference type="HAMAP-Rule" id="MF_02121"/>
    </source>
</evidence>
<evidence type="ECO:0000259" key="17">
    <source>
        <dbReference type="SMART" id="SM00859"/>
    </source>
</evidence>
<comment type="similarity">
    <text evidence="4 15">Belongs to the aspartate-semialdehyde dehydrogenase family.</text>
</comment>
<dbReference type="GO" id="GO:0046983">
    <property type="term" value="F:protein dimerization activity"/>
    <property type="evidence" value="ECO:0007669"/>
    <property type="project" value="InterPro"/>
</dbReference>
<keyword evidence="11 15" id="KW-0560">Oxidoreductase</keyword>
<comment type="subunit">
    <text evidence="5 15">Homodimer.</text>
</comment>